<organism evidence="5 6">
    <name type="scientific">Paenibacillus segetis</name>
    <dbReference type="NCBI Taxonomy" id="1325360"/>
    <lineage>
        <taxon>Bacteria</taxon>
        <taxon>Bacillati</taxon>
        <taxon>Bacillota</taxon>
        <taxon>Bacilli</taxon>
        <taxon>Bacillales</taxon>
        <taxon>Paenibacillaceae</taxon>
        <taxon>Paenibacillus</taxon>
    </lineage>
</organism>
<protein>
    <submittedName>
        <fullName evidence="5">HTH-type transcriptional regulator YisR</fullName>
    </submittedName>
</protein>
<dbReference type="SUPFAM" id="SSF46689">
    <property type="entry name" value="Homeodomain-like"/>
    <property type="match status" value="1"/>
</dbReference>
<dbReference type="PRINTS" id="PR00032">
    <property type="entry name" value="HTHARAC"/>
</dbReference>
<keyword evidence="6" id="KW-1185">Reference proteome</keyword>
<dbReference type="EMBL" id="BMFT01000001">
    <property type="protein sequence ID" value="GGH24238.1"/>
    <property type="molecule type" value="Genomic_DNA"/>
</dbReference>
<dbReference type="InterPro" id="IPR018060">
    <property type="entry name" value="HTH_AraC"/>
</dbReference>
<dbReference type="PROSITE" id="PS01124">
    <property type="entry name" value="HTH_ARAC_FAMILY_2"/>
    <property type="match status" value="1"/>
</dbReference>
<dbReference type="InterPro" id="IPR037923">
    <property type="entry name" value="HTH-like"/>
</dbReference>
<evidence type="ECO:0000313" key="6">
    <source>
        <dbReference type="Proteomes" id="UP000659344"/>
    </source>
</evidence>
<dbReference type="InterPro" id="IPR020449">
    <property type="entry name" value="Tscrpt_reg_AraC-type_HTH"/>
</dbReference>
<reference evidence="6" key="1">
    <citation type="journal article" date="2019" name="Int. J. Syst. Evol. Microbiol.">
        <title>The Global Catalogue of Microorganisms (GCM) 10K type strain sequencing project: providing services to taxonomists for standard genome sequencing and annotation.</title>
        <authorList>
            <consortium name="The Broad Institute Genomics Platform"/>
            <consortium name="The Broad Institute Genome Sequencing Center for Infectious Disease"/>
            <person name="Wu L."/>
            <person name="Ma J."/>
        </authorList>
    </citation>
    <scope>NUCLEOTIDE SEQUENCE [LARGE SCALE GENOMIC DNA]</scope>
    <source>
        <strain evidence="6">CGMCC 1.12769</strain>
    </source>
</reference>
<dbReference type="SUPFAM" id="SSF51215">
    <property type="entry name" value="Regulatory protein AraC"/>
    <property type="match status" value="1"/>
</dbReference>
<evidence type="ECO:0000313" key="5">
    <source>
        <dbReference type="EMBL" id="GGH24238.1"/>
    </source>
</evidence>
<accession>A0ABQ1YG70</accession>
<name>A0ABQ1YG70_9BACL</name>
<sequence length="231" mass="27374">MLVLEPGKEHRGYRPTDADTEVYWIHFQYPPTSKPMLVEKNNWQQPLLNRTDQDTEAHPGMVDVPKFTAIDLRIIRPLLKEMIKVHSVLSAYRSYELQTLFGRFLMELQNGMRKSSPQARSLFLGEKVASYLADHLELPFDSIQMESDLHYHFDYLARCLKQYSGMSPLQYRHHLQIERAKQLLVHSELPLIEIGEQCGFRDNNYFTRLFKRQTSFTPGEYRKRYQFIVMD</sequence>
<evidence type="ECO:0000256" key="2">
    <source>
        <dbReference type="ARBA" id="ARBA00023125"/>
    </source>
</evidence>
<dbReference type="PROSITE" id="PS00041">
    <property type="entry name" value="HTH_ARAC_FAMILY_1"/>
    <property type="match status" value="1"/>
</dbReference>
<gene>
    <name evidence="5" type="primary">yisR</name>
    <name evidence="5" type="ORF">GCM10008013_23890</name>
</gene>
<evidence type="ECO:0000256" key="1">
    <source>
        <dbReference type="ARBA" id="ARBA00023015"/>
    </source>
</evidence>
<proteinExistence type="predicted"/>
<dbReference type="Pfam" id="PF12833">
    <property type="entry name" value="HTH_18"/>
    <property type="match status" value="1"/>
</dbReference>
<evidence type="ECO:0000259" key="4">
    <source>
        <dbReference type="PROSITE" id="PS01124"/>
    </source>
</evidence>
<evidence type="ECO:0000256" key="3">
    <source>
        <dbReference type="ARBA" id="ARBA00023163"/>
    </source>
</evidence>
<comment type="caution">
    <text evidence="5">The sequence shown here is derived from an EMBL/GenBank/DDBJ whole genome shotgun (WGS) entry which is preliminary data.</text>
</comment>
<feature type="domain" description="HTH araC/xylS-type" evidence="4">
    <location>
        <begin position="126"/>
        <end position="224"/>
    </location>
</feature>
<dbReference type="PANTHER" id="PTHR43280:SF2">
    <property type="entry name" value="HTH-TYPE TRANSCRIPTIONAL REGULATOR EXSA"/>
    <property type="match status" value="1"/>
</dbReference>
<keyword evidence="2" id="KW-0238">DNA-binding</keyword>
<dbReference type="Proteomes" id="UP000659344">
    <property type="component" value="Unassembled WGS sequence"/>
</dbReference>
<keyword evidence="3" id="KW-0804">Transcription</keyword>
<dbReference type="InterPro" id="IPR018062">
    <property type="entry name" value="HTH_AraC-typ_CS"/>
</dbReference>
<dbReference type="PANTHER" id="PTHR43280">
    <property type="entry name" value="ARAC-FAMILY TRANSCRIPTIONAL REGULATOR"/>
    <property type="match status" value="1"/>
</dbReference>
<keyword evidence="1" id="KW-0805">Transcription regulation</keyword>
<dbReference type="Gene3D" id="1.10.10.60">
    <property type="entry name" value="Homeodomain-like"/>
    <property type="match status" value="2"/>
</dbReference>
<dbReference type="SMART" id="SM00342">
    <property type="entry name" value="HTH_ARAC"/>
    <property type="match status" value="1"/>
</dbReference>
<dbReference type="InterPro" id="IPR009057">
    <property type="entry name" value="Homeodomain-like_sf"/>
</dbReference>